<evidence type="ECO:0000256" key="1">
    <source>
        <dbReference type="ARBA" id="ARBA00001971"/>
    </source>
</evidence>
<dbReference type="SUPFAM" id="SSF46458">
    <property type="entry name" value="Globin-like"/>
    <property type="match status" value="1"/>
</dbReference>
<dbReference type="PANTHER" id="PTHR47366:SF1">
    <property type="entry name" value="TWO-ON-TWO HEMOGLOBIN-3"/>
    <property type="match status" value="1"/>
</dbReference>
<dbReference type="InterPro" id="IPR001486">
    <property type="entry name" value="Hemoglobin_trunc"/>
</dbReference>
<accession>A0A7Y9KK00</accession>
<keyword evidence="2" id="KW-0813">Transport</keyword>
<comment type="caution">
    <text evidence="8">The sequence shown here is derived from an EMBL/GenBank/DDBJ whole genome shotgun (WGS) entry which is preliminary data.</text>
</comment>
<dbReference type="InterPro" id="IPR012292">
    <property type="entry name" value="Globin/Proto"/>
</dbReference>
<dbReference type="RefSeq" id="WP_179489964.1">
    <property type="nucleotide sequence ID" value="NZ_JACCBV010000001.1"/>
</dbReference>
<dbReference type="GO" id="GO:0019825">
    <property type="term" value="F:oxygen binding"/>
    <property type="evidence" value="ECO:0007669"/>
    <property type="project" value="InterPro"/>
</dbReference>
<evidence type="ECO:0000256" key="5">
    <source>
        <dbReference type="ARBA" id="ARBA00023004"/>
    </source>
</evidence>
<feature type="region of interest" description="Disordered" evidence="7">
    <location>
        <begin position="136"/>
        <end position="172"/>
    </location>
</feature>
<keyword evidence="3" id="KW-0349">Heme</keyword>
<evidence type="ECO:0000256" key="4">
    <source>
        <dbReference type="ARBA" id="ARBA00022723"/>
    </source>
</evidence>
<name>A0A7Y9KK00_9MICO</name>
<dbReference type="Pfam" id="PF01152">
    <property type="entry name" value="Bac_globin"/>
    <property type="match status" value="1"/>
</dbReference>
<keyword evidence="4" id="KW-0479">Metal-binding</keyword>
<keyword evidence="9" id="KW-1185">Reference proteome</keyword>
<dbReference type="InterPro" id="IPR044203">
    <property type="entry name" value="GlbO/GLB3-like"/>
</dbReference>
<protein>
    <submittedName>
        <fullName evidence="8">Hemoglobin</fullName>
    </submittedName>
</protein>
<dbReference type="GO" id="GO:0020037">
    <property type="term" value="F:heme binding"/>
    <property type="evidence" value="ECO:0007669"/>
    <property type="project" value="InterPro"/>
</dbReference>
<dbReference type="EMBL" id="JACCBV010000001">
    <property type="protein sequence ID" value="NYE20196.1"/>
    <property type="molecule type" value="Genomic_DNA"/>
</dbReference>
<sequence length="172" mass="19458">MTENADATPLTFYEEVGGHETFVRLVDAFYRGVADDEVLRPMYPEEDLGPARERLTMFLEQYWGGPTTYSERRGHPRLRMRHAAFHVNPDARDRWLQHMRDALDELQLPPLHEETLWDYLQRAAFAMVNTFEPSGIGPAAGGRDATIVPGPNARNVPRSSIPVTAAQPPDTD</sequence>
<dbReference type="CDD" id="cd14771">
    <property type="entry name" value="TrHb2_Mt-trHbO-like_O"/>
    <property type="match status" value="1"/>
</dbReference>
<dbReference type="Gene3D" id="1.10.490.10">
    <property type="entry name" value="Globins"/>
    <property type="match status" value="1"/>
</dbReference>
<dbReference type="InterPro" id="IPR009050">
    <property type="entry name" value="Globin-like_sf"/>
</dbReference>
<evidence type="ECO:0000256" key="2">
    <source>
        <dbReference type="ARBA" id="ARBA00022448"/>
    </source>
</evidence>
<evidence type="ECO:0000256" key="6">
    <source>
        <dbReference type="ARBA" id="ARBA00034496"/>
    </source>
</evidence>
<dbReference type="InterPro" id="IPR019795">
    <property type="entry name" value="Globin_bac-like_CS"/>
</dbReference>
<evidence type="ECO:0000313" key="9">
    <source>
        <dbReference type="Proteomes" id="UP000576969"/>
    </source>
</evidence>
<reference evidence="8 9" key="1">
    <citation type="submission" date="2020-07" db="EMBL/GenBank/DDBJ databases">
        <title>Sequencing the genomes of 1000 actinobacteria strains.</title>
        <authorList>
            <person name="Klenk H.-P."/>
        </authorList>
    </citation>
    <scope>NUCLEOTIDE SEQUENCE [LARGE SCALE GENOMIC DNA]</scope>
    <source>
        <strain evidence="8 9">DSM 24662</strain>
    </source>
</reference>
<dbReference type="GO" id="GO:0046872">
    <property type="term" value="F:metal ion binding"/>
    <property type="evidence" value="ECO:0007669"/>
    <property type="project" value="UniProtKB-KW"/>
</dbReference>
<dbReference type="GO" id="GO:0005344">
    <property type="term" value="F:oxygen carrier activity"/>
    <property type="evidence" value="ECO:0007669"/>
    <property type="project" value="InterPro"/>
</dbReference>
<proteinExistence type="inferred from homology"/>
<dbReference type="Proteomes" id="UP000576969">
    <property type="component" value="Unassembled WGS sequence"/>
</dbReference>
<organism evidence="8 9">
    <name type="scientific">Microbacterium immunditiarum</name>
    <dbReference type="NCBI Taxonomy" id="337480"/>
    <lineage>
        <taxon>Bacteria</taxon>
        <taxon>Bacillati</taxon>
        <taxon>Actinomycetota</taxon>
        <taxon>Actinomycetes</taxon>
        <taxon>Micrococcales</taxon>
        <taxon>Microbacteriaceae</taxon>
        <taxon>Microbacterium</taxon>
    </lineage>
</organism>
<dbReference type="AlphaFoldDB" id="A0A7Y9KK00"/>
<evidence type="ECO:0000256" key="7">
    <source>
        <dbReference type="SAM" id="MobiDB-lite"/>
    </source>
</evidence>
<comment type="similarity">
    <text evidence="6">Belongs to the truncated hemoglobin family. Group II subfamily.</text>
</comment>
<evidence type="ECO:0000256" key="3">
    <source>
        <dbReference type="ARBA" id="ARBA00022617"/>
    </source>
</evidence>
<dbReference type="PANTHER" id="PTHR47366">
    <property type="entry name" value="TWO-ON-TWO HEMOGLOBIN-3"/>
    <property type="match status" value="1"/>
</dbReference>
<keyword evidence="5" id="KW-0408">Iron</keyword>
<gene>
    <name evidence="8" type="ORF">BJ991_002224</name>
</gene>
<dbReference type="PROSITE" id="PS01213">
    <property type="entry name" value="GLOBIN_FAM_2"/>
    <property type="match status" value="1"/>
</dbReference>
<comment type="cofactor">
    <cofactor evidence="1">
        <name>heme</name>
        <dbReference type="ChEBI" id="CHEBI:30413"/>
    </cofactor>
</comment>
<evidence type="ECO:0000313" key="8">
    <source>
        <dbReference type="EMBL" id="NYE20196.1"/>
    </source>
</evidence>